<organism evidence="1 2">
    <name type="scientific">Algoriphagus taiwanensis</name>
    <dbReference type="NCBI Taxonomy" id="1445656"/>
    <lineage>
        <taxon>Bacteria</taxon>
        <taxon>Pseudomonadati</taxon>
        <taxon>Bacteroidota</taxon>
        <taxon>Cytophagia</taxon>
        <taxon>Cytophagales</taxon>
        <taxon>Cyclobacteriaceae</taxon>
        <taxon>Algoriphagus</taxon>
    </lineage>
</organism>
<comment type="caution">
    <text evidence="1">The sequence shown here is derived from an EMBL/GenBank/DDBJ whole genome shotgun (WGS) entry which is preliminary data.</text>
</comment>
<keyword evidence="2" id="KW-1185">Reference proteome</keyword>
<reference evidence="1 2" key="1">
    <citation type="submission" date="2023-08" db="EMBL/GenBank/DDBJ databases">
        <title>Draft genome sequence of Algoriphagus taiwanensis.</title>
        <authorList>
            <person name="Takatani N."/>
            <person name="Hosokawa M."/>
            <person name="Sawabe T."/>
        </authorList>
    </citation>
    <scope>NUCLEOTIDE SEQUENCE [LARGE SCALE GENOMIC DNA]</scope>
    <source>
        <strain evidence="1 2">JCM 19755</strain>
    </source>
</reference>
<accession>A0ABQ6Q089</accession>
<name>A0ABQ6Q089_9BACT</name>
<dbReference type="EMBL" id="BTPE01000005">
    <property type="protein sequence ID" value="GMQ33611.1"/>
    <property type="molecule type" value="Genomic_DNA"/>
</dbReference>
<sequence length="37" mass="4348">MELEGLLHAFFLTFAAVNPKLNNNFYVLQKKNYGCLW</sequence>
<dbReference type="Proteomes" id="UP001307705">
    <property type="component" value="Unassembled WGS sequence"/>
</dbReference>
<evidence type="ECO:0000313" key="1">
    <source>
        <dbReference type="EMBL" id="GMQ33611.1"/>
    </source>
</evidence>
<gene>
    <name evidence="1" type="ORF">Ataiwa_18830</name>
</gene>
<proteinExistence type="predicted"/>
<evidence type="ECO:0000313" key="2">
    <source>
        <dbReference type="Proteomes" id="UP001307705"/>
    </source>
</evidence>
<protein>
    <submittedName>
        <fullName evidence="1">Uncharacterized protein</fullName>
    </submittedName>
</protein>